<feature type="domain" description="BRCT" evidence="2">
    <location>
        <begin position="66"/>
        <end position="150"/>
    </location>
</feature>
<evidence type="ECO:0000313" key="3">
    <source>
        <dbReference type="EMBL" id="EFX85263.1"/>
    </source>
</evidence>
<accession>E9G4B2</accession>
<dbReference type="SUPFAM" id="SSF52113">
    <property type="entry name" value="BRCT domain"/>
    <property type="match status" value="2"/>
</dbReference>
<dbReference type="KEGG" id="dpx:DAPPUDRAFT_98768"/>
<organism evidence="3 4">
    <name type="scientific">Daphnia pulex</name>
    <name type="common">Water flea</name>
    <dbReference type="NCBI Taxonomy" id="6669"/>
    <lineage>
        <taxon>Eukaryota</taxon>
        <taxon>Metazoa</taxon>
        <taxon>Ecdysozoa</taxon>
        <taxon>Arthropoda</taxon>
        <taxon>Crustacea</taxon>
        <taxon>Branchiopoda</taxon>
        <taxon>Diplostraca</taxon>
        <taxon>Cladocera</taxon>
        <taxon>Anomopoda</taxon>
        <taxon>Daphniidae</taxon>
        <taxon>Daphnia</taxon>
    </lineage>
</organism>
<dbReference type="HOGENOM" id="CLU_1742393_0_0_1"/>
<dbReference type="Pfam" id="PF12738">
    <property type="entry name" value="PTCB-BRCT"/>
    <property type="match status" value="1"/>
</dbReference>
<dbReference type="EMBL" id="GL732532">
    <property type="protein sequence ID" value="EFX85263.1"/>
    <property type="molecule type" value="Genomic_DNA"/>
</dbReference>
<dbReference type="Proteomes" id="UP000000305">
    <property type="component" value="Unassembled WGS sequence"/>
</dbReference>
<dbReference type="AlphaFoldDB" id="E9G4B2"/>
<reference evidence="3 4" key="1">
    <citation type="journal article" date="2011" name="Science">
        <title>The ecoresponsive genome of Daphnia pulex.</title>
        <authorList>
            <person name="Colbourne J.K."/>
            <person name="Pfrender M.E."/>
            <person name="Gilbert D."/>
            <person name="Thomas W.K."/>
            <person name="Tucker A."/>
            <person name="Oakley T.H."/>
            <person name="Tokishita S."/>
            <person name="Aerts A."/>
            <person name="Arnold G.J."/>
            <person name="Basu M.K."/>
            <person name="Bauer D.J."/>
            <person name="Caceres C.E."/>
            <person name="Carmel L."/>
            <person name="Casola C."/>
            <person name="Choi J.H."/>
            <person name="Detter J.C."/>
            <person name="Dong Q."/>
            <person name="Dusheyko S."/>
            <person name="Eads B.D."/>
            <person name="Frohlich T."/>
            <person name="Geiler-Samerotte K.A."/>
            <person name="Gerlach D."/>
            <person name="Hatcher P."/>
            <person name="Jogdeo S."/>
            <person name="Krijgsveld J."/>
            <person name="Kriventseva E.V."/>
            <person name="Kultz D."/>
            <person name="Laforsch C."/>
            <person name="Lindquist E."/>
            <person name="Lopez J."/>
            <person name="Manak J.R."/>
            <person name="Muller J."/>
            <person name="Pangilinan J."/>
            <person name="Patwardhan R.P."/>
            <person name="Pitluck S."/>
            <person name="Pritham E.J."/>
            <person name="Rechtsteiner A."/>
            <person name="Rho M."/>
            <person name="Rogozin I.B."/>
            <person name="Sakarya O."/>
            <person name="Salamov A."/>
            <person name="Schaack S."/>
            <person name="Shapiro H."/>
            <person name="Shiga Y."/>
            <person name="Skalitzky C."/>
            <person name="Smith Z."/>
            <person name="Souvorov A."/>
            <person name="Sung W."/>
            <person name="Tang Z."/>
            <person name="Tsuchiya D."/>
            <person name="Tu H."/>
            <person name="Vos H."/>
            <person name="Wang M."/>
            <person name="Wolf Y.I."/>
            <person name="Yamagata H."/>
            <person name="Yamada T."/>
            <person name="Ye Y."/>
            <person name="Shaw J.R."/>
            <person name="Andrews J."/>
            <person name="Crease T.J."/>
            <person name="Tang H."/>
            <person name="Lucas S.M."/>
            <person name="Robertson H.M."/>
            <person name="Bork P."/>
            <person name="Koonin E.V."/>
            <person name="Zdobnov E.M."/>
            <person name="Grigoriev I.V."/>
            <person name="Lynch M."/>
            <person name="Boore J.L."/>
        </authorList>
    </citation>
    <scope>NUCLEOTIDE SEQUENCE [LARGE SCALE GENOMIC DNA]</scope>
</reference>
<keyword evidence="4" id="KW-1185">Reference proteome</keyword>
<name>E9G4B2_DAPPU</name>
<dbReference type="eggNOG" id="KOG1929">
    <property type="taxonomic scope" value="Eukaryota"/>
</dbReference>
<dbReference type="CDD" id="cd17731">
    <property type="entry name" value="BRCT_TopBP1_rpt2_like"/>
    <property type="match status" value="1"/>
</dbReference>
<gene>
    <name evidence="3" type="ORF">DAPPUDRAFT_98768</name>
</gene>
<dbReference type="CDD" id="cd00027">
    <property type="entry name" value="BRCT"/>
    <property type="match status" value="1"/>
</dbReference>
<dbReference type="Pfam" id="PF00533">
    <property type="entry name" value="BRCT"/>
    <property type="match status" value="1"/>
</dbReference>
<sequence>MGGIYLSELTPSTTHLIAKSTADFSLKLEAAQSRVIPIMTPKWLNAVWDARMQENIHGNDPEFASHACLLFQGFVKCVSQISVKERKAIKKIFEANGGQYSAQLEKGKTNLLLTPSAKGDKYTYARRWKIRCLKPEGVQSSLDQGYVSDP</sequence>
<evidence type="ECO:0000313" key="4">
    <source>
        <dbReference type="Proteomes" id="UP000000305"/>
    </source>
</evidence>
<dbReference type="Gene3D" id="3.40.50.10190">
    <property type="entry name" value="BRCT domain"/>
    <property type="match status" value="2"/>
</dbReference>
<keyword evidence="1" id="KW-0677">Repeat</keyword>
<evidence type="ECO:0000259" key="2">
    <source>
        <dbReference type="PROSITE" id="PS50172"/>
    </source>
</evidence>
<proteinExistence type="predicted"/>
<dbReference type="PROSITE" id="PS50172">
    <property type="entry name" value="BRCT"/>
    <property type="match status" value="2"/>
</dbReference>
<dbReference type="InParanoid" id="E9G4B2"/>
<dbReference type="InterPro" id="IPR036420">
    <property type="entry name" value="BRCT_dom_sf"/>
</dbReference>
<dbReference type="OrthoDB" id="251770at2759"/>
<feature type="domain" description="BRCT" evidence="2">
    <location>
        <begin position="1"/>
        <end position="44"/>
    </location>
</feature>
<dbReference type="PANTHER" id="PTHR13561:SF20">
    <property type="entry name" value="DNA TOPOISOMERASE 2-BINDING PROTEIN 1"/>
    <property type="match status" value="1"/>
</dbReference>
<dbReference type="STRING" id="6669.E9G4B2"/>
<dbReference type="InterPro" id="IPR059215">
    <property type="entry name" value="BRCT2_TopBP1-like"/>
</dbReference>
<evidence type="ECO:0000256" key="1">
    <source>
        <dbReference type="ARBA" id="ARBA00022737"/>
    </source>
</evidence>
<dbReference type="PANTHER" id="PTHR13561">
    <property type="entry name" value="DNA REPLICATION REGULATOR DPB11-RELATED"/>
    <property type="match status" value="1"/>
</dbReference>
<dbReference type="InterPro" id="IPR001357">
    <property type="entry name" value="BRCT_dom"/>
</dbReference>
<dbReference type="SMART" id="SM00292">
    <property type="entry name" value="BRCT"/>
    <property type="match status" value="1"/>
</dbReference>
<protein>
    <recommendedName>
        <fullName evidence="2">BRCT domain-containing protein</fullName>
    </recommendedName>
</protein>